<dbReference type="Proteomes" id="UP000789702">
    <property type="component" value="Unassembled WGS sequence"/>
</dbReference>
<keyword evidence="2" id="KW-1185">Reference proteome</keyword>
<evidence type="ECO:0000313" key="2">
    <source>
        <dbReference type="Proteomes" id="UP000789702"/>
    </source>
</evidence>
<comment type="caution">
    <text evidence="1">The sequence shown here is derived from an EMBL/GenBank/DDBJ whole genome shotgun (WGS) entry which is preliminary data.</text>
</comment>
<evidence type="ECO:0000313" key="1">
    <source>
        <dbReference type="EMBL" id="CAG8662191.1"/>
    </source>
</evidence>
<organism evidence="1 2">
    <name type="scientific">Dentiscutata heterogama</name>
    <dbReference type="NCBI Taxonomy" id="1316150"/>
    <lineage>
        <taxon>Eukaryota</taxon>
        <taxon>Fungi</taxon>
        <taxon>Fungi incertae sedis</taxon>
        <taxon>Mucoromycota</taxon>
        <taxon>Glomeromycotina</taxon>
        <taxon>Glomeromycetes</taxon>
        <taxon>Diversisporales</taxon>
        <taxon>Gigasporaceae</taxon>
        <taxon>Dentiscutata</taxon>
    </lineage>
</organism>
<accession>A0ACA9NKV4</accession>
<name>A0ACA9NKV4_9GLOM</name>
<protein>
    <submittedName>
        <fullName evidence="1">14719_t:CDS:1</fullName>
    </submittedName>
</protein>
<feature type="non-terminal residue" evidence="1">
    <location>
        <position position="129"/>
    </location>
</feature>
<feature type="non-terminal residue" evidence="1">
    <location>
        <position position="1"/>
    </location>
</feature>
<gene>
    <name evidence="1" type="ORF">DHETER_LOCUS9802</name>
</gene>
<dbReference type="EMBL" id="CAJVPU010017867">
    <property type="protein sequence ID" value="CAG8662191.1"/>
    <property type="molecule type" value="Genomic_DNA"/>
</dbReference>
<reference evidence="1" key="1">
    <citation type="submission" date="2021-06" db="EMBL/GenBank/DDBJ databases">
        <authorList>
            <person name="Kallberg Y."/>
            <person name="Tangrot J."/>
            <person name="Rosling A."/>
        </authorList>
    </citation>
    <scope>NUCLEOTIDE SEQUENCE</scope>
    <source>
        <strain evidence="1">IL203A</strain>
    </source>
</reference>
<proteinExistence type="predicted"/>
<sequence>ENNIEADLIVEDVKVFSGQESMNDTTEVVAQELEKLPSITAMVTSSETLEDAPKLSKGSNRIEKGESNEVVKDRRLKLTRETQFVAKEGKRANKENIKEISNEGLSKNPSWKIVNTMGSDDQVDVGKLG</sequence>